<dbReference type="EMBL" id="VLNR01000141">
    <property type="protein sequence ID" value="TSE02807.1"/>
    <property type="molecule type" value="Genomic_DNA"/>
</dbReference>
<gene>
    <name evidence="1" type="ORF">FOF46_30455</name>
</gene>
<evidence type="ECO:0000313" key="2">
    <source>
        <dbReference type="Proteomes" id="UP000318833"/>
    </source>
</evidence>
<sequence>MPCFLKQTIMRSKAIQENTEIVLAKKKLRSQVLTIATRTGIHDTNDWEKFNRFMLHNSVCKKSLNLYNLEELEELVLQFRALERNYNKSADKTGTKAWAHKWGLPSTSNN</sequence>
<organism evidence="1 2">
    <name type="scientific">Aquimarina algiphila</name>
    <dbReference type="NCBI Taxonomy" id="2047982"/>
    <lineage>
        <taxon>Bacteria</taxon>
        <taxon>Pseudomonadati</taxon>
        <taxon>Bacteroidota</taxon>
        <taxon>Flavobacteriia</taxon>
        <taxon>Flavobacteriales</taxon>
        <taxon>Flavobacteriaceae</taxon>
        <taxon>Aquimarina</taxon>
    </lineage>
</organism>
<keyword evidence="2" id="KW-1185">Reference proteome</keyword>
<comment type="caution">
    <text evidence="1">The sequence shown here is derived from an EMBL/GenBank/DDBJ whole genome shotgun (WGS) entry which is preliminary data.</text>
</comment>
<proteinExistence type="predicted"/>
<dbReference type="Proteomes" id="UP000318833">
    <property type="component" value="Unassembled WGS sequence"/>
</dbReference>
<reference evidence="1 2" key="1">
    <citation type="submission" date="2019-07" db="EMBL/GenBank/DDBJ databases">
        <title>The draft genome sequence of Aquimarina algiphila M91.</title>
        <authorList>
            <person name="Meng X."/>
        </authorList>
    </citation>
    <scope>NUCLEOTIDE SEQUENCE [LARGE SCALE GENOMIC DNA]</scope>
    <source>
        <strain evidence="1 2">M91</strain>
    </source>
</reference>
<dbReference type="AlphaFoldDB" id="A0A554VA80"/>
<dbReference type="OrthoDB" id="1451383at2"/>
<dbReference type="RefSeq" id="WP_143919188.1">
    <property type="nucleotide sequence ID" value="NZ_CANMIK010000135.1"/>
</dbReference>
<evidence type="ECO:0000313" key="1">
    <source>
        <dbReference type="EMBL" id="TSE02807.1"/>
    </source>
</evidence>
<name>A0A554VA80_9FLAO</name>
<accession>A0A554VA80</accession>
<protein>
    <submittedName>
        <fullName evidence="1">Uncharacterized protein</fullName>
    </submittedName>
</protein>